<keyword evidence="3 4" id="KW-0413">Isomerase</keyword>
<reference evidence="4 5" key="1">
    <citation type="submission" date="2021-06" db="EMBL/GenBank/DDBJ databases">
        <title>Faecalicatena sp. nov. isolated from porcine feces.</title>
        <authorList>
            <person name="Oh B.S."/>
            <person name="Lee J.H."/>
        </authorList>
    </citation>
    <scope>NUCLEOTIDE SEQUENCE [LARGE SCALE GENOMIC DNA]</scope>
    <source>
        <strain evidence="4 5">AGMB00832</strain>
    </source>
</reference>
<evidence type="ECO:0000313" key="4">
    <source>
        <dbReference type="EMBL" id="MBU3875829.1"/>
    </source>
</evidence>
<dbReference type="InterPro" id="IPR047581">
    <property type="entry name" value="EcSI_cupin"/>
</dbReference>
<organism evidence="4 5">
    <name type="scientific">Faecalicatena faecalis</name>
    <dbReference type="NCBI Taxonomy" id="2726362"/>
    <lineage>
        <taxon>Bacteria</taxon>
        <taxon>Bacillati</taxon>
        <taxon>Bacillota</taxon>
        <taxon>Clostridia</taxon>
        <taxon>Lachnospirales</taxon>
        <taxon>Lachnospiraceae</taxon>
        <taxon>Faecalicatena</taxon>
    </lineage>
</organism>
<keyword evidence="2" id="KW-0464">Manganese</keyword>
<dbReference type="CDD" id="cd20309">
    <property type="entry name" value="cupin_EcSI"/>
    <property type="match status" value="1"/>
</dbReference>
<dbReference type="Pfam" id="PF07385">
    <property type="entry name" value="Lyx_isomer"/>
    <property type="match status" value="1"/>
</dbReference>
<dbReference type="Proteomes" id="UP000723714">
    <property type="component" value="Unassembled WGS sequence"/>
</dbReference>
<keyword evidence="1" id="KW-0479">Metal-binding</keyword>
<gene>
    <name evidence="4" type="ORF">HGO97_008390</name>
</gene>
<evidence type="ECO:0000256" key="3">
    <source>
        <dbReference type="ARBA" id="ARBA00023235"/>
    </source>
</evidence>
<dbReference type="EMBL" id="JABACJ020000006">
    <property type="protein sequence ID" value="MBU3875829.1"/>
    <property type="molecule type" value="Genomic_DNA"/>
</dbReference>
<proteinExistence type="predicted"/>
<name>A0ABS6D2M1_9FIRM</name>
<dbReference type="RefSeq" id="WP_216240864.1">
    <property type="nucleotide sequence ID" value="NZ_JABACJ020000006.1"/>
</dbReference>
<sequence>MKRSEINLAIKKAKAAMEAINFKLPYFAEWGPEQWNENKDKIDNIKEVMLGWDVTDFGTGDFAHVGAVLFTMRNGNLYNEKAGVPYCEKAIVFMDDEKQVIPYHFHNNKTEDIINRGNGIMEIELYHSTPDGKIDYETENVEVYMDGICCTVKAGEILEVMPGNSITLTPGLYHRFGAKKGSGNLVAGEVSKINDDNLDNVFADEQKRFSDIIEDEPVLHPLCNEYDAISR</sequence>
<protein>
    <submittedName>
        <fullName evidence="4">D-lyxose/D-mannose family sugar isomerase</fullName>
    </submittedName>
</protein>
<keyword evidence="5" id="KW-1185">Reference proteome</keyword>
<dbReference type="GO" id="GO:0016853">
    <property type="term" value="F:isomerase activity"/>
    <property type="evidence" value="ECO:0007669"/>
    <property type="project" value="UniProtKB-KW"/>
</dbReference>
<accession>A0ABS6D2M1</accession>
<evidence type="ECO:0000256" key="2">
    <source>
        <dbReference type="ARBA" id="ARBA00023211"/>
    </source>
</evidence>
<comment type="caution">
    <text evidence="4">The sequence shown here is derived from an EMBL/GenBank/DDBJ whole genome shotgun (WGS) entry which is preliminary data.</text>
</comment>
<evidence type="ECO:0000313" key="5">
    <source>
        <dbReference type="Proteomes" id="UP000723714"/>
    </source>
</evidence>
<evidence type="ECO:0000256" key="1">
    <source>
        <dbReference type="ARBA" id="ARBA00022723"/>
    </source>
</evidence>
<dbReference type="InterPro" id="IPR010864">
    <property type="entry name" value="D-lyxose_isomer"/>
</dbReference>